<dbReference type="Gene3D" id="3.40.630.30">
    <property type="match status" value="1"/>
</dbReference>
<keyword evidence="1 4" id="KW-0808">Transferase</keyword>
<dbReference type="InterPro" id="IPR050832">
    <property type="entry name" value="Bact_Acetyltransf"/>
</dbReference>
<dbReference type="AlphaFoldDB" id="A0A2N5DZA2"/>
<dbReference type="Pfam" id="PF00583">
    <property type="entry name" value="Acetyltransf_1"/>
    <property type="match status" value="1"/>
</dbReference>
<gene>
    <name evidence="4" type="ORF">CYR55_17785</name>
</gene>
<proteinExistence type="predicted"/>
<dbReference type="RefSeq" id="WP_101817702.1">
    <property type="nucleotide sequence ID" value="NZ_PJZF01000018.1"/>
</dbReference>
<evidence type="ECO:0000259" key="3">
    <source>
        <dbReference type="PROSITE" id="PS51186"/>
    </source>
</evidence>
<dbReference type="CDD" id="cd04301">
    <property type="entry name" value="NAT_SF"/>
    <property type="match status" value="1"/>
</dbReference>
<sequence length="182" mass="19615">MTPDVHYTVTPELNAEDLHALAQVLHACVEHNASVGFVQPFSLEAAAAFWQGQAASVAAGERILLLARAQGRVVGTVQLVPAGMPNGRHRADVAKLLVHPDARRQGIARSLMVQVEQEARARGKRLLVLDTRSGDAAEQLYLSLGYRVSGQIPGYVLSPRGHGPEPVWEPTTVMFKALADDV</sequence>
<evidence type="ECO:0000256" key="1">
    <source>
        <dbReference type="ARBA" id="ARBA00022679"/>
    </source>
</evidence>
<feature type="domain" description="N-acetyltransferase" evidence="3">
    <location>
        <begin position="8"/>
        <end position="179"/>
    </location>
</feature>
<dbReference type="EMBL" id="PJZF01000018">
    <property type="protein sequence ID" value="PLR33060.1"/>
    <property type="molecule type" value="Genomic_DNA"/>
</dbReference>
<dbReference type="GO" id="GO:0016747">
    <property type="term" value="F:acyltransferase activity, transferring groups other than amino-acyl groups"/>
    <property type="evidence" value="ECO:0007669"/>
    <property type="project" value="InterPro"/>
</dbReference>
<dbReference type="PANTHER" id="PTHR43877">
    <property type="entry name" value="AMINOALKYLPHOSPHONATE N-ACETYLTRANSFERASE-RELATED-RELATED"/>
    <property type="match status" value="1"/>
</dbReference>
<dbReference type="SUPFAM" id="SSF55729">
    <property type="entry name" value="Acyl-CoA N-acyltransferases (Nat)"/>
    <property type="match status" value="1"/>
</dbReference>
<dbReference type="Proteomes" id="UP000234240">
    <property type="component" value="Unassembled WGS sequence"/>
</dbReference>
<evidence type="ECO:0000313" key="5">
    <source>
        <dbReference type="Proteomes" id="UP000234240"/>
    </source>
</evidence>
<dbReference type="PROSITE" id="PS51186">
    <property type="entry name" value="GNAT"/>
    <property type="match status" value="1"/>
</dbReference>
<reference evidence="4 5" key="1">
    <citation type="submission" date="2017-12" db="EMBL/GenBank/DDBJ databases">
        <title>Characterization of six clinical isolates of Enterochimera gen. nov., a novel genus of the Yersiniaciae family and the three species Enterochimera arupensis sp. nov., Enterochimera coloradensis sp. nov, and Enterochimera californica sp. nov.</title>
        <authorList>
            <person name="Rossi A."/>
            <person name="Fisher M."/>
        </authorList>
    </citation>
    <scope>NUCLEOTIDE SEQUENCE [LARGE SCALE GENOMIC DNA]</scope>
    <source>
        <strain evidence="5">2015-Iso6</strain>
    </source>
</reference>
<keyword evidence="2" id="KW-0012">Acyltransferase</keyword>
<comment type="caution">
    <text evidence="4">The sequence shown here is derived from an EMBL/GenBank/DDBJ whole genome shotgun (WGS) entry which is preliminary data.</text>
</comment>
<name>A0A2N5DZA2_9GAMM</name>
<protein>
    <submittedName>
        <fullName evidence="4">GNAT family N-acetyltransferase</fullName>
    </submittedName>
</protein>
<dbReference type="InterPro" id="IPR000182">
    <property type="entry name" value="GNAT_dom"/>
</dbReference>
<dbReference type="InterPro" id="IPR016181">
    <property type="entry name" value="Acyl_CoA_acyltransferase"/>
</dbReference>
<evidence type="ECO:0000313" key="4">
    <source>
        <dbReference type="EMBL" id="PLR33060.1"/>
    </source>
</evidence>
<evidence type="ECO:0000256" key="2">
    <source>
        <dbReference type="ARBA" id="ARBA00023315"/>
    </source>
</evidence>
<keyword evidence="5" id="KW-1185">Reference proteome</keyword>
<organism evidence="4 5">
    <name type="scientific">Chimaeribacter californicus</name>
    <dbReference type="NCBI Taxonomy" id="2060067"/>
    <lineage>
        <taxon>Bacteria</taxon>
        <taxon>Pseudomonadati</taxon>
        <taxon>Pseudomonadota</taxon>
        <taxon>Gammaproteobacteria</taxon>
        <taxon>Enterobacterales</taxon>
        <taxon>Yersiniaceae</taxon>
        <taxon>Chimaeribacter</taxon>
    </lineage>
</organism>
<dbReference type="OrthoDB" id="3389160at2"/>
<accession>A0A2N5DZA2</accession>